<dbReference type="KEGG" id="rher:EHE19_011005"/>
<dbReference type="InterPro" id="IPR011545">
    <property type="entry name" value="DEAD/DEAH_box_helicase_dom"/>
</dbReference>
<evidence type="ECO:0000256" key="7">
    <source>
        <dbReference type="ARBA" id="ARBA00023235"/>
    </source>
</evidence>
<evidence type="ECO:0000313" key="11">
    <source>
        <dbReference type="Proteomes" id="UP000306409"/>
    </source>
</evidence>
<dbReference type="GO" id="GO:0043590">
    <property type="term" value="C:bacterial nucleoid"/>
    <property type="evidence" value="ECO:0007669"/>
    <property type="project" value="TreeGrafter"/>
</dbReference>
<accession>A0A4U7JK08</accession>
<dbReference type="CDD" id="cd06223">
    <property type="entry name" value="PRTases_typeI"/>
    <property type="match status" value="1"/>
</dbReference>
<dbReference type="Gene3D" id="3.40.50.2020">
    <property type="match status" value="1"/>
</dbReference>
<keyword evidence="3" id="KW-0378">Hydrolase</keyword>
<dbReference type="SMART" id="SM00487">
    <property type="entry name" value="DEXDc"/>
    <property type="match status" value="1"/>
</dbReference>
<dbReference type="GO" id="GO:0009378">
    <property type="term" value="F:four-way junction helicase activity"/>
    <property type="evidence" value="ECO:0007669"/>
    <property type="project" value="TreeGrafter"/>
</dbReference>
<keyword evidence="7" id="KW-0413">Isomerase</keyword>
<evidence type="ECO:0000256" key="4">
    <source>
        <dbReference type="ARBA" id="ARBA00022806"/>
    </source>
</evidence>
<keyword evidence="5" id="KW-0067">ATP-binding</keyword>
<reference evidence="10 11" key="1">
    <citation type="submission" date="2020-09" db="EMBL/GenBank/DDBJ databases">
        <title>Characterization and genome sequencing of Ruminiclostridium sp. nov. MA18.</title>
        <authorList>
            <person name="Rettenmaier R."/>
            <person name="Kowollik M.-L."/>
            <person name="Liebl W."/>
            <person name="Zverlov V."/>
        </authorList>
    </citation>
    <scope>NUCLEOTIDE SEQUENCE [LARGE SCALE GENOMIC DNA]</scope>
    <source>
        <strain evidence="10 11">MA18</strain>
    </source>
</reference>
<dbReference type="GO" id="GO:0006281">
    <property type="term" value="P:DNA repair"/>
    <property type="evidence" value="ECO:0007669"/>
    <property type="project" value="TreeGrafter"/>
</dbReference>
<gene>
    <name evidence="10" type="ORF">EHE19_011005</name>
</gene>
<dbReference type="GO" id="GO:0030894">
    <property type="term" value="C:replisome"/>
    <property type="evidence" value="ECO:0007669"/>
    <property type="project" value="TreeGrafter"/>
</dbReference>
<dbReference type="PROSITE" id="PS51194">
    <property type="entry name" value="HELICASE_CTER"/>
    <property type="match status" value="1"/>
</dbReference>
<dbReference type="PROSITE" id="PS00690">
    <property type="entry name" value="DEAH_ATP_HELICASE"/>
    <property type="match status" value="1"/>
</dbReference>
<dbReference type="EC" id="5.6.2.4" evidence="9"/>
<dbReference type="SUPFAM" id="SSF52540">
    <property type="entry name" value="P-loop containing nucleoside triphosphate hydrolases"/>
    <property type="match status" value="1"/>
</dbReference>
<proteinExistence type="inferred from homology"/>
<comment type="similarity">
    <text evidence="1">Belongs to the helicase family. RecQ subfamily.</text>
</comment>
<dbReference type="InterPro" id="IPR004589">
    <property type="entry name" value="DNA_helicase_ATP-dep_RecQ"/>
</dbReference>
<organism evidence="10 11">
    <name type="scientific">Ruminiclostridium herbifermentans</name>
    <dbReference type="NCBI Taxonomy" id="2488810"/>
    <lineage>
        <taxon>Bacteria</taxon>
        <taxon>Bacillati</taxon>
        <taxon>Bacillota</taxon>
        <taxon>Clostridia</taxon>
        <taxon>Eubacteriales</taxon>
        <taxon>Oscillospiraceae</taxon>
        <taxon>Ruminiclostridium</taxon>
    </lineage>
</organism>
<evidence type="ECO:0000256" key="9">
    <source>
        <dbReference type="ARBA" id="ARBA00034808"/>
    </source>
</evidence>
<dbReference type="Proteomes" id="UP000306409">
    <property type="component" value="Chromosome"/>
</dbReference>
<dbReference type="InterPro" id="IPR027417">
    <property type="entry name" value="P-loop_NTPase"/>
</dbReference>
<keyword evidence="2" id="KW-0547">Nucleotide-binding</keyword>
<evidence type="ECO:0000256" key="6">
    <source>
        <dbReference type="ARBA" id="ARBA00023125"/>
    </source>
</evidence>
<sequence>MDKEQLKRIAIECLKEFYGEDATFRDGQLEAIIGVLQGKRALVVQKTGWGKSLIYFLSTKILRKEGKGFTLVISPLLALMNNQIESANNFGLNTRTINTNNKDEWEEIYQELRENKVDVLFIAPEKLDNEEFKKNILNEINSSIGVLVIDEAHCISDWGHDFRPDYRRIINIVKFLPPNVPLLATTATANDRVVKDVSEQLGNDIIIQRGPLIRESLSIQVIHLNRKEERLAWLIENINKMHGTGLIYCLTKHDCNLVAGWLKWCGIDAYAYYSGLRKDKIEEKEERLRLEEMFIRNEMKVLVATTAFGMGIDKPDIGFVIHFQKPGNVVTYYQQIGRAGRAIESADAILLAGNEDDEITNYFINTAFPTYKEMDIVVKAIENSDGISIYEIMKEIDIRNKRLENCLKFLVISGDIYKDGSKYYKSPIPWTPDLAYSESITKIRHYELQRMNDFIKTDDCYMEFIAKELNDSFAKKCNRCRNCLQKDIYPSSVKRDTIIEALKYIKNEHYTIEARKQWPTGLSVDGKNKINEMYRCENGIALSNYGDAGWGREVSKNKYNDGYFSDDLVKASFELLKDFAGQKNIEWITAVSSLRRPELVRSFAVRLSELLGLPYYDTIIKIADVKQQKELHNSHSQFKNAWDSFEVNNNVHAGNVLLVDDMVDSRWTFTVCGYKLRKKGAGLVYPFALANTAGSGGQD</sequence>
<evidence type="ECO:0000256" key="3">
    <source>
        <dbReference type="ARBA" id="ARBA00022801"/>
    </source>
</evidence>
<name>A0A4U7JK08_9FIRM</name>
<dbReference type="AlphaFoldDB" id="A0A4U7JK08"/>
<dbReference type="InterPro" id="IPR000836">
    <property type="entry name" value="PRTase_dom"/>
</dbReference>
<dbReference type="PANTHER" id="PTHR13710">
    <property type="entry name" value="DNA HELICASE RECQ FAMILY MEMBER"/>
    <property type="match status" value="1"/>
</dbReference>
<dbReference type="PROSITE" id="PS51192">
    <property type="entry name" value="HELICASE_ATP_BIND_1"/>
    <property type="match status" value="1"/>
</dbReference>
<dbReference type="Gene3D" id="3.40.50.300">
    <property type="entry name" value="P-loop containing nucleotide triphosphate hydrolases"/>
    <property type="match status" value="2"/>
</dbReference>
<dbReference type="OrthoDB" id="9763310at2"/>
<keyword evidence="4 10" id="KW-0347">Helicase</keyword>
<dbReference type="SMART" id="SM00490">
    <property type="entry name" value="HELICc"/>
    <property type="match status" value="1"/>
</dbReference>
<dbReference type="NCBIfam" id="TIGR00614">
    <property type="entry name" value="recQ_fam"/>
    <property type="match status" value="1"/>
</dbReference>
<dbReference type="PANTHER" id="PTHR13710:SF105">
    <property type="entry name" value="ATP-DEPENDENT DNA HELICASE Q1"/>
    <property type="match status" value="1"/>
</dbReference>
<dbReference type="Pfam" id="PF00270">
    <property type="entry name" value="DEAD"/>
    <property type="match status" value="1"/>
</dbReference>
<protein>
    <recommendedName>
        <fullName evidence="9">DNA 3'-5' helicase</fullName>
        <ecNumber evidence="9">5.6.2.4</ecNumber>
    </recommendedName>
</protein>
<evidence type="ECO:0000256" key="8">
    <source>
        <dbReference type="ARBA" id="ARBA00034617"/>
    </source>
</evidence>
<evidence type="ECO:0000256" key="2">
    <source>
        <dbReference type="ARBA" id="ARBA00022741"/>
    </source>
</evidence>
<dbReference type="GO" id="GO:0005524">
    <property type="term" value="F:ATP binding"/>
    <property type="evidence" value="ECO:0007669"/>
    <property type="project" value="UniProtKB-KW"/>
</dbReference>
<dbReference type="Pfam" id="PF00271">
    <property type="entry name" value="Helicase_C"/>
    <property type="match status" value="1"/>
</dbReference>
<dbReference type="EMBL" id="CP061336">
    <property type="protein sequence ID" value="QNU65459.1"/>
    <property type="molecule type" value="Genomic_DNA"/>
</dbReference>
<dbReference type="InterPro" id="IPR014001">
    <property type="entry name" value="Helicase_ATP-bd"/>
</dbReference>
<evidence type="ECO:0000313" key="10">
    <source>
        <dbReference type="EMBL" id="QNU65459.1"/>
    </source>
</evidence>
<dbReference type="InterPro" id="IPR001650">
    <property type="entry name" value="Helicase_C-like"/>
</dbReference>
<dbReference type="InterPro" id="IPR029057">
    <property type="entry name" value="PRTase-like"/>
</dbReference>
<keyword evidence="6" id="KW-0238">DNA-binding</keyword>
<dbReference type="InterPro" id="IPR002464">
    <property type="entry name" value="DNA/RNA_helicase_DEAH_CS"/>
</dbReference>
<evidence type="ECO:0000256" key="1">
    <source>
        <dbReference type="ARBA" id="ARBA00005446"/>
    </source>
</evidence>
<keyword evidence="11" id="KW-1185">Reference proteome</keyword>
<dbReference type="SUPFAM" id="SSF53271">
    <property type="entry name" value="PRTase-like"/>
    <property type="match status" value="1"/>
</dbReference>
<dbReference type="GO" id="GO:0005737">
    <property type="term" value="C:cytoplasm"/>
    <property type="evidence" value="ECO:0007669"/>
    <property type="project" value="TreeGrafter"/>
</dbReference>
<comment type="catalytic activity">
    <reaction evidence="8">
        <text>Couples ATP hydrolysis with the unwinding of duplex DNA by translocating in the 3'-5' direction.</text>
        <dbReference type="EC" id="5.6.2.4"/>
    </reaction>
</comment>
<dbReference type="RefSeq" id="WP_137695894.1">
    <property type="nucleotide sequence ID" value="NZ_CP061336.1"/>
</dbReference>
<evidence type="ECO:0000256" key="5">
    <source>
        <dbReference type="ARBA" id="ARBA00022840"/>
    </source>
</evidence>
<dbReference type="GO" id="GO:0043138">
    <property type="term" value="F:3'-5' DNA helicase activity"/>
    <property type="evidence" value="ECO:0007669"/>
    <property type="project" value="UniProtKB-EC"/>
</dbReference>
<dbReference type="GO" id="GO:0006310">
    <property type="term" value="P:DNA recombination"/>
    <property type="evidence" value="ECO:0007669"/>
    <property type="project" value="InterPro"/>
</dbReference>
<dbReference type="GO" id="GO:0003677">
    <property type="term" value="F:DNA binding"/>
    <property type="evidence" value="ECO:0007669"/>
    <property type="project" value="UniProtKB-KW"/>
</dbReference>
<dbReference type="GO" id="GO:0016787">
    <property type="term" value="F:hydrolase activity"/>
    <property type="evidence" value="ECO:0007669"/>
    <property type="project" value="UniProtKB-KW"/>
</dbReference>